<protein>
    <submittedName>
        <fullName evidence="7">TonB-dependent receptor plug</fullName>
    </submittedName>
</protein>
<dbReference type="SUPFAM" id="SSF49464">
    <property type="entry name" value="Carboxypeptidase regulatory domain-like"/>
    <property type="match status" value="1"/>
</dbReference>
<comment type="subcellular location">
    <subcellularLocation>
        <location evidence="1 4">Cell outer membrane</location>
    </subcellularLocation>
</comment>
<dbReference type="KEGG" id="lby:Lbys_2261"/>
<keyword evidence="3" id="KW-0998">Cell outer membrane</keyword>
<dbReference type="GO" id="GO:0009279">
    <property type="term" value="C:cell outer membrane"/>
    <property type="evidence" value="ECO:0007669"/>
    <property type="project" value="UniProtKB-SubCell"/>
</dbReference>
<dbReference type="Pfam" id="PF07715">
    <property type="entry name" value="Plug"/>
    <property type="match status" value="1"/>
</dbReference>
<dbReference type="AlphaFoldDB" id="E4RVN9"/>
<feature type="domain" description="TonB-dependent receptor plug" evidence="6">
    <location>
        <begin position="135"/>
        <end position="227"/>
    </location>
</feature>
<reference key="1">
    <citation type="submission" date="2010-11" db="EMBL/GenBank/DDBJ databases">
        <title>The complete genome of Leadbetterella byssophila DSM 17132.</title>
        <authorList>
            <consortium name="US DOE Joint Genome Institute (JGI-PGF)"/>
            <person name="Lucas S."/>
            <person name="Copeland A."/>
            <person name="Lapidus A."/>
            <person name="Glavina del Rio T."/>
            <person name="Dalin E."/>
            <person name="Tice H."/>
            <person name="Bruce D."/>
            <person name="Goodwin L."/>
            <person name="Pitluck S."/>
            <person name="Kyrpides N."/>
            <person name="Mavromatis K."/>
            <person name="Ivanova N."/>
            <person name="Teshima H."/>
            <person name="Brettin T."/>
            <person name="Detter J.C."/>
            <person name="Han C."/>
            <person name="Tapia R."/>
            <person name="Land M."/>
            <person name="Hauser L."/>
            <person name="Markowitz V."/>
            <person name="Cheng J.-F."/>
            <person name="Hugenholtz P."/>
            <person name="Woyke T."/>
            <person name="Wu D."/>
            <person name="Tindall B."/>
            <person name="Pomrenke H.G."/>
            <person name="Brambilla E."/>
            <person name="Klenk H.-P."/>
            <person name="Eisen J.A."/>
        </authorList>
    </citation>
    <scope>NUCLEOTIDE SEQUENCE [LARGE SCALE GENOMIC DNA]</scope>
    <source>
        <strain>DSM 17132</strain>
    </source>
</reference>
<organism evidence="7 8">
    <name type="scientific">Leadbetterella byssophila (strain DSM 17132 / JCM 16389 / KACC 11308 / NBRC 106382 / 4M15)</name>
    <dbReference type="NCBI Taxonomy" id="649349"/>
    <lineage>
        <taxon>Bacteria</taxon>
        <taxon>Pseudomonadati</taxon>
        <taxon>Bacteroidota</taxon>
        <taxon>Cytophagia</taxon>
        <taxon>Cytophagales</taxon>
        <taxon>Leadbetterellaceae</taxon>
        <taxon>Leadbetterella</taxon>
    </lineage>
</organism>
<keyword evidence="4" id="KW-0798">TonB box</keyword>
<dbReference type="Gene3D" id="2.60.40.1120">
    <property type="entry name" value="Carboxypeptidase-like, regulatory domain"/>
    <property type="match status" value="1"/>
</dbReference>
<dbReference type="Pfam" id="PF13715">
    <property type="entry name" value="CarbopepD_reg_2"/>
    <property type="match status" value="1"/>
</dbReference>
<keyword evidence="7" id="KW-0675">Receptor</keyword>
<keyword evidence="8" id="KW-1185">Reference proteome</keyword>
<evidence type="ECO:0000256" key="4">
    <source>
        <dbReference type="RuleBase" id="RU003357"/>
    </source>
</evidence>
<dbReference type="eggNOG" id="COG4771">
    <property type="taxonomic scope" value="Bacteria"/>
</dbReference>
<dbReference type="HOGENOM" id="CLU_006935_0_1_10"/>
<dbReference type="Gene3D" id="2.170.130.10">
    <property type="entry name" value="TonB-dependent receptor, plug domain"/>
    <property type="match status" value="1"/>
</dbReference>
<dbReference type="STRING" id="649349.Lbys_2261"/>
<evidence type="ECO:0000256" key="2">
    <source>
        <dbReference type="ARBA" id="ARBA00023136"/>
    </source>
</evidence>
<dbReference type="EMBL" id="CP002305">
    <property type="protein sequence ID" value="ADQ17938.1"/>
    <property type="molecule type" value="Genomic_DNA"/>
</dbReference>
<evidence type="ECO:0000256" key="1">
    <source>
        <dbReference type="ARBA" id="ARBA00004442"/>
    </source>
</evidence>
<accession>E4RVN9</accession>
<evidence type="ECO:0000259" key="5">
    <source>
        <dbReference type="Pfam" id="PF00593"/>
    </source>
</evidence>
<evidence type="ECO:0000256" key="3">
    <source>
        <dbReference type="ARBA" id="ARBA00023237"/>
    </source>
</evidence>
<dbReference type="InterPro" id="IPR036942">
    <property type="entry name" value="Beta-barrel_TonB_sf"/>
</dbReference>
<dbReference type="Pfam" id="PF00593">
    <property type="entry name" value="TonB_dep_Rec_b-barrel"/>
    <property type="match status" value="1"/>
</dbReference>
<dbReference type="InterPro" id="IPR037066">
    <property type="entry name" value="Plug_dom_sf"/>
</dbReference>
<feature type="domain" description="TonB-dependent receptor-like beta-barrel" evidence="5">
    <location>
        <begin position="406"/>
        <end position="880"/>
    </location>
</feature>
<reference evidence="7 8" key="2">
    <citation type="journal article" date="2011" name="Stand. Genomic Sci.">
        <title>Complete genome sequence of Leadbetterella byssophila type strain (4M15).</title>
        <authorList>
            <person name="Abt B."/>
            <person name="Teshima H."/>
            <person name="Lucas S."/>
            <person name="Lapidus A."/>
            <person name="Del Rio T.G."/>
            <person name="Nolan M."/>
            <person name="Tice H."/>
            <person name="Cheng J.F."/>
            <person name="Pitluck S."/>
            <person name="Liolios K."/>
            <person name="Pagani I."/>
            <person name="Ivanova N."/>
            <person name="Mavromatis K."/>
            <person name="Pati A."/>
            <person name="Tapia R."/>
            <person name="Han C."/>
            <person name="Goodwin L."/>
            <person name="Chen A."/>
            <person name="Palaniappan K."/>
            <person name="Land M."/>
            <person name="Hauser L."/>
            <person name="Chang Y.J."/>
            <person name="Jeffries C.D."/>
            <person name="Rohde M."/>
            <person name="Goker M."/>
            <person name="Tindall B.J."/>
            <person name="Detter J.C."/>
            <person name="Woyke T."/>
            <person name="Bristow J."/>
            <person name="Eisen J.A."/>
            <person name="Markowitz V."/>
            <person name="Hugenholtz P."/>
            <person name="Klenk H.P."/>
            <person name="Kyrpides N.C."/>
        </authorList>
    </citation>
    <scope>NUCLEOTIDE SEQUENCE [LARGE SCALE GENOMIC DNA]</scope>
    <source>
        <strain evidence="8">DSM 17132 / JCM 16389 / KACC 11308 / NBRC 106382 / 4M15</strain>
    </source>
</reference>
<dbReference type="SUPFAM" id="SSF56935">
    <property type="entry name" value="Porins"/>
    <property type="match status" value="1"/>
</dbReference>
<dbReference type="Proteomes" id="UP000007435">
    <property type="component" value="Chromosome"/>
</dbReference>
<evidence type="ECO:0000259" key="6">
    <source>
        <dbReference type="Pfam" id="PF07715"/>
    </source>
</evidence>
<proteinExistence type="inferred from homology"/>
<dbReference type="eggNOG" id="COG1629">
    <property type="taxonomic scope" value="Bacteria"/>
</dbReference>
<dbReference type="PANTHER" id="PTHR40980:SF5">
    <property type="entry name" value="TONB-DEPENDENT RECEPTOR"/>
    <property type="match status" value="1"/>
</dbReference>
<dbReference type="Gene3D" id="2.40.170.20">
    <property type="entry name" value="TonB-dependent receptor, beta-barrel domain"/>
    <property type="match status" value="1"/>
</dbReference>
<dbReference type="RefSeq" id="WP_013408979.1">
    <property type="nucleotide sequence ID" value="NC_014655.1"/>
</dbReference>
<dbReference type="InterPro" id="IPR012910">
    <property type="entry name" value="Plug_dom"/>
</dbReference>
<gene>
    <name evidence="7" type="ordered locus">Lbys_2261</name>
</gene>
<comment type="similarity">
    <text evidence="4">Belongs to the TonB-dependent receptor family.</text>
</comment>
<evidence type="ECO:0000313" key="7">
    <source>
        <dbReference type="EMBL" id="ADQ17938.1"/>
    </source>
</evidence>
<dbReference type="OrthoDB" id="9768470at2"/>
<dbReference type="InterPro" id="IPR008969">
    <property type="entry name" value="CarboxyPept-like_regulatory"/>
</dbReference>
<keyword evidence="2 4" id="KW-0472">Membrane</keyword>
<evidence type="ECO:0000313" key="8">
    <source>
        <dbReference type="Proteomes" id="UP000007435"/>
    </source>
</evidence>
<sequence>MYRSVICCILFSCIHLGLKGQVIQGIVKDATSGDALIGVSVKLEPLAMGSLTDMEGNFTFSNLPAGIYQLQLTYVGYQPLLISQIELKSGEKKVIEIKLEENQALLKEVIVQGRTDKTSTDALLQDRKLSSVVLQKMGAEEMSLKGIGNVNEGLKKVAGVSIMGDKSLFIRGLGDRYNNATLNGLPIPSTNPDVKLIPLDIFPTAIVKNIEVLKSYHPGSYGDFSGGSIDIVTKDYPDKAFSQLSLSAGYNSLSTGKTFLGKPRAGLDYLGFSRSNRAIPDLVKNSKAYDSYYEDNQDPGFKTPFSPSAYTAPLNTGLTFASGNRYHLKNSKVLGYLLSLNHGNEYVYQPGKSAWFNAQKDAIYDYTTEDYFYKTNTSLLLSVYLKGSSKTSMSLTGLMVNDSRDGIQDNYGENWDLGPVYGRRNTLVQNTLNTVQYSLNHKLNQRWTLSGAWGYTFTKGSIPDRTQIMVESRGGERPQFQFSPNGITDVNRFFADLNDHDMASHLNALWNTSKGEINFGFDVRYKNRKFDARQIDADVKNIRELFSLDELDEILSPKTLGVGSATSWRYKEVPNEQNKYRSSMEIYAPYVSYKLEWLDKWQLLAGLRFESSLQSTDYKLDRDIIEAPYRNASIEGNDLLPSLTLKYQFTEKSHFLVAASKTISRPLFTEAAPFRYNESAGTAQRQGNPQLRNGSNYNLDLRYDVFPHLGELIGISLFGKQLVDPIELVRLNGSEPMFSFVNSDHALVAGAELEFQKNLGNVWQGKTWDAITLGLNVSYLYSQVKFDKEKLSDKGVPFYPTHFKRPLFGASPYLVNTDVIYKLPFKASLAVNFNVFGKRLFIAGAQGTGDIYEMPVPTLNLNYNHTFTANWALKVGVNNLLNPQVKYQQEFETGPVEYMNIQRGITVNTSLTYSF</sequence>
<dbReference type="InterPro" id="IPR000531">
    <property type="entry name" value="Beta-barrel_TonB"/>
</dbReference>
<dbReference type="PANTHER" id="PTHR40980">
    <property type="entry name" value="PLUG DOMAIN-CONTAINING PROTEIN"/>
    <property type="match status" value="1"/>
</dbReference>
<name>E4RVN9_LEAB4</name>